<evidence type="ECO:0000313" key="1">
    <source>
        <dbReference type="EMBL" id="UQX89288.1"/>
    </source>
</evidence>
<proteinExistence type="predicted"/>
<dbReference type="Proteomes" id="UP001056336">
    <property type="component" value="Chromosome"/>
</dbReference>
<sequence>MLQQTYKGNVAHFALVGKGQRVVQEIGSIAGRPGAGFTYNVVTDDYVAFVYVLTNVGAAQNLWRVYLFDRHRNKLTVVATNPVDRQGQPLSGGWVEPVLSKRYLYWLQAADTGSAAGSNELQQYNLATGKIRTLYRGLSEAIVLVGDQVWFSAVDPHAKPTDQDPPMQMAGVDEETGRPVPVPAEITAGKDRSFVMRYGYGTLVWGTFSGNLMAWRPEWGRSITLVPFDWPLGEKLGLSGAGYPRIFKQFVVWQPGSTYVLDLKTNSFAELIANAGGEDMTGSQLAMEWYTEAEPKKEAGKWPFDASIIDLSTLPDLDPCPPKGTGR</sequence>
<evidence type="ECO:0000313" key="2">
    <source>
        <dbReference type="Proteomes" id="UP001056336"/>
    </source>
</evidence>
<gene>
    <name evidence="1" type="ORF">M6D93_04605</name>
</gene>
<dbReference type="RefSeq" id="WP_249773184.1">
    <property type="nucleotide sequence ID" value="NZ_CP097332.1"/>
</dbReference>
<protein>
    <submittedName>
        <fullName evidence="1">Uncharacterized protein</fullName>
    </submittedName>
</protein>
<accession>A0ABY4R0G9</accession>
<name>A0ABY4R0G9_9ACTN</name>
<keyword evidence="2" id="KW-1185">Reference proteome</keyword>
<dbReference type="SUPFAM" id="SSF69304">
    <property type="entry name" value="Tricorn protease N-terminal domain"/>
    <property type="match status" value="1"/>
</dbReference>
<dbReference type="EMBL" id="CP097332">
    <property type="protein sequence ID" value="UQX89288.1"/>
    <property type="molecule type" value="Genomic_DNA"/>
</dbReference>
<reference evidence="1" key="1">
    <citation type="journal article" date="2018" name="Int. J. Syst. Evol. Microbiol.">
        <title>Jatrophihabitans telluris sp. nov., isolated from sediment soil of lava forest wetlands and the emended description of the genus Jatrophihabitans.</title>
        <authorList>
            <person name="Lee K.C."/>
            <person name="Suh M.K."/>
            <person name="Eom M.K."/>
            <person name="Kim K.K."/>
            <person name="Kim J.S."/>
            <person name="Kim D.S."/>
            <person name="Ko S.H."/>
            <person name="Shin Y.K."/>
            <person name="Lee J.S."/>
        </authorList>
    </citation>
    <scope>NUCLEOTIDE SEQUENCE</scope>
    <source>
        <strain evidence="1">N237</strain>
    </source>
</reference>
<organism evidence="1 2">
    <name type="scientific">Jatrophihabitans telluris</name>
    <dbReference type="NCBI Taxonomy" id="2038343"/>
    <lineage>
        <taxon>Bacteria</taxon>
        <taxon>Bacillati</taxon>
        <taxon>Actinomycetota</taxon>
        <taxon>Actinomycetes</taxon>
        <taxon>Jatrophihabitantales</taxon>
        <taxon>Jatrophihabitantaceae</taxon>
        <taxon>Jatrophihabitans</taxon>
    </lineage>
</organism>
<reference evidence="1" key="2">
    <citation type="submission" date="2022-05" db="EMBL/GenBank/DDBJ databases">
        <authorList>
            <person name="Kim J.-S."/>
            <person name="Lee K."/>
            <person name="Suh M."/>
            <person name="Eom M."/>
            <person name="Kim J.-S."/>
            <person name="Kim D.-S."/>
            <person name="Ko S.-H."/>
            <person name="Shin Y."/>
            <person name="Lee J.-S."/>
        </authorList>
    </citation>
    <scope>NUCLEOTIDE SEQUENCE</scope>
    <source>
        <strain evidence="1">N237</strain>
    </source>
</reference>